<dbReference type="PATRIC" id="fig|396597.7.peg.1239"/>
<organism evidence="7 8">
    <name type="scientific">Burkholderia ambifaria MEX-5</name>
    <dbReference type="NCBI Taxonomy" id="396597"/>
    <lineage>
        <taxon>Bacteria</taxon>
        <taxon>Pseudomonadati</taxon>
        <taxon>Pseudomonadota</taxon>
        <taxon>Betaproteobacteria</taxon>
        <taxon>Burkholderiales</taxon>
        <taxon>Burkholderiaceae</taxon>
        <taxon>Burkholderia</taxon>
        <taxon>Burkholderia cepacia complex</taxon>
    </lineage>
</organism>
<protein>
    <recommendedName>
        <fullName evidence="6">Luciferase-like domain-containing protein</fullName>
    </recommendedName>
</protein>
<gene>
    <name evidence="7" type="ORF">BamMEX5DRAFT_6229</name>
</gene>
<dbReference type="PANTHER" id="PTHR30011">
    <property type="entry name" value="ALKANESULFONATE MONOOXYGENASE-RELATED"/>
    <property type="match status" value="1"/>
</dbReference>
<feature type="region of interest" description="Disordered" evidence="5">
    <location>
        <begin position="170"/>
        <end position="192"/>
    </location>
</feature>
<dbReference type="Proteomes" id="UP000004814">
    <property type="component" value="Unassembled WGS sequence"/>
</dbReference>
<evidence type="ECO:0000256" key="2">
    <source>
        <dbReference type="ARBA" id="ARBA00022643"/>
    </source>
</evidence>
<dbReference type="InterPro" id="IPR051260">
    <property type="entry name" value="Diverse_substr_monoxygenases"/>
</dbReference>
<evidence type="ECO:0000259" key="6">
    <source>
        <dbReference type="Pfam" id="PF00296"/>
    </source>
</evidence>
<sequence>MRLAQAAKTAKFYLLFLADGVGTRGDGVEFLSRTAHGHVAQFEPLTLLSALAAVTERFGLVGTASSSFNEPFRIGSSPAGTRLAPRTAEVIFTAQQTFDEAIAFYADVKGQLATFGRDPNSLKIMPGVFPVVGRTESEAKEKFAAGADRPESRACARVGAGGWCRSVRLSARRPDPAAAGNQREQEPADADA</sequence>
<evidence type="ECO:0000256" key="5">
    <source>
        <dbReference type="SAM" id="MobiDB-lite"/>
    </source>
</evidence>
<comment type="caution">
    <text evidence="7">The sequence shown here is derived from an EMBL/GenBank/DDBJ whole genome shotgun (WGS) entry which is preliminary data.</text>
</comment>
<dbReference type="InterPro" id="IPR011251">
    <property type="entry name" value="Luciferase-like_dom"/>
</dbReference>
<evidence type="ECO:0000256" key="3">
    <source>
        <dbReference type="ARBA" id="ARBA00023002"/>
    </source>
</evidence>
<dbReference type="Pfam" id="PF00296">
    <property type="entry name" value="Bac_luciferase"/>
    <property type="match status" value="1"/>
</dbReference>
<dbReference type="EMBL" id="ABLK01000346">
    <property type="protein sequence ID" value="EDT37991.1"/>
    <property type="molecule type" value="Genomic_DNA"/>
</dbReference>
<name>B1TEL3_9BURK</name>
<dbReference type="SUPFAM" id="SSF51679">
    <property type="entry name" value="Bacterial luciferase-like"/>
    <property type="match status" value="2"/>
</dbReference>
<keyword evidence="2" id="KW-0288">FMN</keyword>
<proteinExistence type="predicted"/>
<evidence type="ECO:0000256" key="4">
    <source>
        <dbReference type="ARBA" id="ARBA00023033"/>
    </source>
</evidence>
<evidence type="ECO:0000313" key="8">
    <source>
        <dbReference type="Proteomes" id="UP000004814"/>
    </source>
</evidence>
<keyword evidence="1" id="KW-0285">Flavoprotein</keyword>
<keyword evidence="3" id="KW-0560">Oxidoreductase</keyword>
<dbReference type="AlphaFoldDB" id="B1TEL3"/>
<evidence type="ECO:0000256" key="1">
    <source>
        <dbReference type="ARBA" id="ARBA00022630"/>
    </source>
</evidence>
<reference evidence="7 8" key="1">
    <citation type="submission" date="2008-03" db="EMBL/GenBank/DDBJ databases">
        <title>Sequencing of the draft genome and assembly of Burkholderia ambifaria MEX-5.</title>
        <authorList>
            <consortium name="US DOE Joint Genome Institute (JGI-PGF)"/>
            <person name="Copeland A."/>
            <person name="Lucas S."/>
            <person name="Lapidus A."/>
            <person name="Glavina del Rio T."/>
            <person name="Dalin E."/>
            <person name="Tice H."/>
            <person name="Bruce D."/>
            <person name="Goodwin L."/>
            <person name="Pitluck S."/>
            <person name="Larimer F."/>
            <person name="Land M.L."/>
            <person name="Hauser L."/>
            <person name="Tiedje J."/>
            <person name="Richardson P."/>
        </authorList>
    </citation>
    <scope>NUCLEOTIDE SEQUENCE [LARGE SCALE GENOMIC DNA]</scope>
    <source>
        <strain evidence="7 8">MEX-5</strain>
    </source>
</reference>
<dbReference type="PANTHER" id="PTHR30011:SF16">
    <property type="entry name" value="C2H2 FINGER DOMAIN TRANSCRIPTION FACTOR (EUROFUNG)-RELATED"/>
    <property type="match status" value="1"/>
</dbReference>
<dbReference type="GO" id="GO:0016705">
    <property type="term" value="F:oxidoreductase activity, acting on paired donors, with incorporation or reduction of molecular oxygen"/>
    <property type="evidence" value="ECO:0007669"/>
    <property type="project" value="InterPro"/>
</dbReference>
<keyword evidence="4" id="KW-0503">Monooxygenase</keyword>
<evidence type="ECO:0000313" key="7">
    <source>
        <dbReference type="EMBL" id="EDT37991.1"/>
    </source>
</evidence>
<feature type="domain" description="Luciferase-like" evidence="6">
    <location>
        <begin position="75"/>
        <end position="147"/>
    </location>
</feature>
<dbReference type="GO" id="GO:0004497">
    <property type="term" value="F:monooxygenase activity"/>
    <property type="evidence" value="ECO:0007669"/>
    <property type="project" value="UniProtKB-KW"/>
</dbReference>
<dbReference type="Gene3D" id="3.20.20.30">
    <property type="entry name" value="Luciferase-like domain"/>
    <property type="match status" value="2"/>
</dbReference>
<accession>B1TEL3</accession>
<dbReference type="InterPro" id="IPR036661">
    <property type="entry name" value="Luciferase-like_sf"/>
</dbReference>